<dbReference type="Proteomes" id="UP000887577">
    <property type="component" value="Unplaced"/>
</dbReference>
<proteinExistence type="predicted"/>
<dbReference type="AlphaFoldDB" id="A0A914Z875"/>
<feature type="transmembrane region" description="Helical" evidence="1">
    <location>
        <begin position="227"/>
        <end position="247"/>
    </location>
</feature>
<dbReference type="InterPro" id="IPR019425">
    <property type="entry name" value="7TM_GPCR_serpentine_rcpt_Srt"/>
</dbReference>
<protein>
    <submittedName>
        <fullName evidence="3">Uncharacterized protein</fullName>
    </submittedName>
</protein>
<accession>A0A914Z875</accession>
<feature type="transmembrane region" description="Helical" evidence="1">
    <location>
        <begin position="61"/>
        <end position="84"/>
    </location>
</feature>
<keyword evidence="1" id="KW-0812">Transmembrane</keyword>
<evidence type="ECO:0000313" key="2">
    <source>
        <dbReference type="Proteomes" id="UP000887577"/>
    </source>
</evidence>
<feature type="transmembrane region" description="Helical" evidence="1">
    <location>
        <begin position="105"/>
        <end position="127"/>
    </location>
</feature>
<name>A0A914Z875_9BILA</name>
<evidence type="ECO:0000256" key="1">
    <source>
        <dbReference type="SAM" id="Phobius"/>
    </source>
</evidence>
<dbReference type="Pfam" id="PF10321">
    <property type="entry name" value="7TM_GPCR_Srt"/>
    <property type="match status" value="1"/>
</dbReference>
<dbReference type="WBParaSite" id="PSU_v2.g6453.t1">
    <property type="protein sequence ID" value="PSU_v2.g6453.t1"/>
    <property type="gene ID" value="PSU_v2.g6453"/>
</dbReference>
<reference evidence="3" key="1">
    <citation type="submission" date="2022-11" db="UniProtKB">
        <authorList>
            <consortium name="WormBaseParasite"/>
        </authorList>
    </citation>
    <scope>IDENTIFICATION</scope>
</reference>
<feature type="transmembrane region" description="Helical" evidence="1">
    <location>
        <begin position="21"/>
        <end position="49"/>
    </location>
</feature>
<sequence>MNLSYFPFMIAMLKKEFFQYSAYKFMFMMGFYDLFILPCNAIIAGIQVIQGRHFCNNPKLYYWSGVISCGGFYGVTTLCVVLAFDRFLEMSFPRIAPYIFGGAKTYLWMCVPIIYQCYIGFQLPHIFNIKIYAMNQDPFHLIPGMENNPKFHFDSFKVFHTWNNGLLIFFLVFFYGGLIVVAKLKSKIYNKPKISKIQKQMTIQALCVCGEMFFAPLIHIFMNIVEFPIIIEIIAHFSWICLHGKYFA</sequence>
<dbReference type="PANTHER" id="PTHR23021">
    <property type="entry name" value="SERPENTINE RECEPTOR, CLASS T"/>
    <property type="match status" value="1"/>
</dbReference>
<evidence type="ECO:0000313" key="3">
    <source>
        <dbReference type="WBParaSite" id="PSU_v2.g6453.t1"/>
    </source>
</evidence>
<keyword evidence="1" id="KW-0472">Membrane</keyword>
<feature type="transmembrane region" description="Helical" evidence="1">
    <location>
        <begin position="162"/>
        <end position="182"/>
    </location>
</feature>
<keyword evidence="2" id="KW-1185">Reference proteome</keyword>
<dbReference type="SUPFAM" id="SSF81321">
    <property type="entry name" value="Family A G protein-coupled receptor-like"/>
    <property type="match status" value="1"/>
</dbReference>
<organism evidence="2 3">
    <name type="scientific">Panagrolaimus superbus</name>
    <dbReference type="NCBI Taxonomy" id="310955"/>
    <lineage>
        <taxon>Eukaryota</taxon>
        <taxon>Metazoa</taxon>
        <taxon>Ecdysozoa</taxon>
        <taxon>Nematoda</taxon>
        <taxon>Chromadorea</taxon>
        <taxon>Rhabditida</taxon>
        <taxon>Tylenchina</taxon>
        <taxon>Panagrolaimomorpha</taxon>
        <taxon>Panagrolaimoidea</taxon>
        <taxon>Panagrolaimidae</taxon>
        <taxon>Panagrolaimus</taxon>
    </lineage>
</organism>
<keyword evidence="1" id="KW-1133">Transmembrane helix</keyword>
<dbReference type="Gene3D" id="1.20.1070.10">
    <property type="entry name" value="Rhodopsin 7-helix transmembrane proteins"/>
    <property type="match status" value="1"/>
</dbReference>